<dbReference type="Pfam" id="PF07228">
    <property type="entry name" value="SpoIIE"/>
    <property type="match status" value="1"/>
</dbReference>
<dbReference type="SMART" id="SM00332">
    <property type="entry name" value="PP2Cc"/>
    <property type="match status" value="1"/>
</dbReference>
<dbReference type="PANTHER" id="PTHR43156">
    <property type="entry name" value="STAGE II SPORULATION PROTEIN E-RELATED"/>
    <property type="match status" value="1"/>
</dbReference>
<dbReference type="NCBIfam" id="TIGR02865">
    <property type="entry name" value="spore_II_E"/>
    <property type="match status" value="1"/>
</dbReference>
<dbReference type="InterPro" id="IPR052016">
    <property type="entry name" value="Bact_Sigma-Reg"/>
</dbReference>
<keyword evidence="3" id="KW-0472">Membrane</keyword>
<feature type="transmembrane region" description="Helical" evidence="3">
    <location>
        <begin position="240"/>
        <end position="265"/>
    </location>
</feature>
<feature type="transmembrane region" description="Helical" evidence="3">
    <location>
        <begin position="209"/>
        <end position="228"/>
    </location>
</feature>
<evidence type="ECO:0000313" key="5">
    <source>
        <dbReference type="EMBL" id="MCI0182601.1"/>
    </source>
</evidence>
<feature type="transmembrane region" description="Helical" evidence="3">
    <location>
        <begin position="166"/>
        <end position="189"/>
    </location>
</feature>
<sequence>MHSKSKQKGKGIYGMRPPIHLVSATSESRAHTLPPQTDFSQAEPKRLNQHLVRIRFMLIALVVGYLMGRAVILDSLTPFALAGYAVSLNLRKGTSVWVGTGLLLGSISAMSAGANPLLLLAMLVSYRLLIYFFTRVDRIDVHAIPFLVFAVDAGFRIGFVLPTPHLTLYTVGMAVVDGILSFLLTLMFLQLPPLLSSARVQKQWQTDEVIGMVILLASLMTGLKGVSIHGISLEGVFARYLVVVFAAVGGAGIAGTVGIVTGVILSLGALTMSPLIGILGFAGVLAGMLREGKRFLIGIGFLVGSAILALYSSHPASAQQSLILSAIAVALFYITPKRMFEALARVTPGTTNHTLRQQEHVRRIKSMMTKRIEEVATVFSELGASFSSAVETPYRTQDVTDHAIEFTKSEICASCRRFERCWKREEEHTAADFKAALHQLTVDEELTLQNVPKELYSRCIKLERLLPALQRAEISSTREHTLLRQVRESRKLVASQLAGVGVIMRDLASEIEREEGASRKQESQIMAALAKLGLEVQGIDIVSLEEGKVEIEILEMHPSGHNECGKLVAPLLSEVLGETITVKKAEPSPDGSYQVVTLASAKRFQVSSGFASAAKDGTLQSGDFFNVVDVGNGRYALALSDGMGNGERAHSESSAAVTIVQQLLKAGFDESLAIKTVNSALLLRSDQEMYATLDLAVIDLYTAQTEFLKVGSVPSYIKQGKFVSALHGHSLPIGILSQIEVQTERIPLSEGDMVVFMSDGILEAVSHLQDPDHWIARQLERFDSDDPQIIADLLLESSVRAAGGLIKDDMTILCAKIETFKPEWATIHLPDLPTIRNRKGRARAKTPEPPRQLVQV</sequence>
<evidence type="ECO:0000313" key="6">
    <source>
        <dbReference type="Proteomes" id="UP001139263"/>
    </source>
</evidence>
<dbReference type="AlphaFoldDB" id="A0A9X1V6U7"/>
<dbReference type="EMBL" id="JALBUF010000001">
    <property type="protein sequence ID" value="MCI0182601.1"/>
    <property type="molecule type" value="Genomic_DNA"/>
</dbReference>
<reference evidence="5" key="1">
    <citation type="submission" date="2022-03" db="EMBL/GenBank/DDBJ databases">
        <title>Draft Genome Sequence of Firmicute Strain S0AB, a Heterotrophic Iron/Sulfur-Oxidizing Extreme Acidophile.</title>
        <authorList>
            <person name="Vergara E."/>
            <person name="Pakostova E."/>
            <person name="Johnson D.B."/>
            <person name="Holmes D.S."/>
        </authorList>
    </citation>
    <scope>NUCLEOTIDE SEQUENCE</scope>
    <source>
        <strain evidence="5">S0AB</strain>
    </source>
</reference>
<evidence type="ECO:0000256" key="3">
    <source>
        <dbReference type="SAM" id="Phobius"/>
    </source>
</evidence>
<feature type="transmembrane region" description="Helical" evidence="3">
    <location>
        <begin position="54"/>
        <end position="73"/>
    </location>
</feature>
<dbReference type="PANTHER" id="PTHR43156:SF2">
    <property type="entry name" value="STAGE II SPORULATION PROTEIN E"/>
    <property type="match status" value="1"/>
</dbReference>
<dbReference type="PROSITE" id="PS51746">
    <property type="entry name" value="PPM_2"/>
    <property type="match status" value="1"/>
</dbReference>
<gene>
    <name evidence="5" type="primary">spoIIE</name>
    <name evidence="5" type="ORF">MM817_00866</name>
</gene>
<feature type="transmembrane region" description="Helical" evidence="3">
    <location>
        <begin position="271"/>
        <end position="288"/>
    </location>
</feature>
<evidence type="ECO:0000256" key="1">
    <source>
        <dbReference type="ARBA" id="ARBA00022801"/>
    </source>
</evidence>
<feature type="transmembrane region" description="Helical" evidence="3">
    <location>
        <begin position="139"/>
        <end position="159"/>
    </location>
</feature>
<feature type="transmembrane region" description="Helical" evidence="3">
    <location>
        <begin position="318"/>
        <end position="335"/>
    </location>
</feature>
<dbReference type="InterPro" id="IPR045768">
    <property type="entry name" value="SpoIIE_N"/>
</dbReference>
<feature type="transmembrane region" description="Helical" evidence="3">
    <location>
        <begin position="295"/>
        <end position="312"/>
    </location>
</feature>
<keyword evidence="6" id="KW-1185">Reference proteome</keyword>
<keyword evidence="1 5" id="KW-0378">Hydrolase</keyword>
<accession>A0A9X1V6U7</accession>
<dbReference type="Gene3D" id="3.60.40.10">
    <property type="entry name" value="PPM-type phosphatase domain"/>
    <property type="match status" value="1"/>
</dbReference>
<name>A0A9X1V6U7_9BACL</name>
<organism evidence="5 6">
    <name type="scientific">Sulfoacidibacillus ferrooxidans</name>
    <dbReference type="NCBI Taxonomy" id="2005001"/>
    <lineage>
        <taxon>Bacteria</taxon>
        <taxon>Bacillati</taxon>
        <taxon>Bacillota</taxon>
        <taxon>Bacilli</taxon>
        <taxon>Bacillales</taxon>
        <taxon>Alicyclobacillaceae</taxon>
        <taxon>Sulfoacidibacillus</taxon>
    </lineage>
</organism>
<keyword evidence="3" id="KW-0812">Transmembrane</keyword>
<evidence type="ECO:0000256" key="2">
    <source>
        <dbReference type="SAM" id="MobiDB-lite"/>
    </source>
</evidence>
<dbReference type="SUPFAM" id="SSF81606">
    <property type="entry name" value="PP2C-like"/>
    <property type="match status" value="1"/>
</dbReference>
<dbReference type="InterPro" id="IPR014221">
    <property type="entry name" value="SpoII_E"/>
</dbReference>
<dbReference type="SMART" id="SM00331">
    <property type="entry name" value="PP2C_SIG"/>
    <property type="match status" value="1"/>
</dbReference>
<dbReference type="InterPro" id="IPR001932">
    <property type="entry name" value="PPM-type_phosphatase-like_dom"/>
</dbReference>
<dbReference type="InterPro" id="IPR036457">
    <property type="entry name" value="PPM-type-like_dom_sf"/>
</dbReference>
<proteinExistence type="predicted"/>
<feature type="domain" description="PPM-type phosphatase" evidence="4">
    <location>
        <begin position="607"/>
        <end position="817"/>
    </location>
</feature>
<dbReference type="Pfam" id="PF19732">
    <property type="entry name" value="SpoIIE_N"/>
    <property type="match status" value="1"/>
</dbReference>
<evidence type="ECO:0000259" key="4">
    <source>
        <dbReference type="PROSITE" id="PS51746"/>
    </source>
</evidence>
<comment type="caution">
    <text evidence="5">The sequence shown here is derived from an EMBL/GenBank/DDBJ whole genome shotgun (WGS) entry which is preliminary data.</text>
</comment>
<dbReference type="GO" id="GO:0004722">
    <property type="term" value="F:protein serine/threonine phosphatase activity"/>
    <property type="evidence" value="ECO:0007669"/>
    <property type="project" value="UniProtKB-EC"/>
</dbReference>
<feature type="transmembrane region" description="Helical" evidence="3">
    <location>
        <begin position="117"/>
        <end position="133"/>
    </location>
</feature>
<protein>
    <submittedName>
        <fullName evidence="5">Stage II sporulation protein E</fullName>
        <ecNumber evidence="5">3.1.3.16</ecNumber>
    </submittedName>
</protein>
<feature type="region of interest" description="Disordered" evidence="2">
    <location>
        <begin position="837"/>
        <end position="856"/>
    </location>
</feature>
<dbReference type="RefSeq" id="WP_241712178.1">
    <property type="nucleotide sequence ID" value="NZ_JALBUF010000001.1"/>
</dbReference>
<keyword evidence="3" id="KW-1133">Transmembrane helix</keyword>
<dbReference type="EC" id="3.1.3.16" evidence="5"/>
<dbReference type="Proteomes" id="UP001139263">
    <property type="component" value="Unassembled WGS sequence"/>
</dbReference>